<keyword evidence="3" id="KW-1185">Reference proteome</keyword>
<protein>
    <submittedName>
        <fullName evidence="2">Uncharacterized protein</fullName>
    </submittedName>
</protein>
<keyword evidence="1" id="KW-0472">Membrane</keyword>
<dbReference type="EMBL" id="CP033923">
    <property type="protein sequence ID" value="AZA92168.1"/>
    <property type="molecule type" value="Genomic_DNA"/>
</dbReference>
<keyword evidence="1" id="KW-1133">Transmembrane helix</keyword>
<feature type="transmembrane region" description="Helical" evidence="1">
    <location>
        <begin position="93"/>
        <end position="113"/>
    </location>
</feature>
<dbReference type="AlphaFoldDB" id="A0AAD0YQE2"/>
<dbReference type="RefSeq" id="WP_123858879.1">
    <property type="nucleotide sequence ID" value="NZ_CP033923.1"/>
</dbReference>
<evidence type="ECO:0000313" key="2">
    <source>
        <dbReference type="EMBL" id="AZA92168.1"/>
    </source>
</evidence>
<evidence type="ECO:0000313" key="3">
    <source>
        <dbReference type="Proteomes" id="UP000278288"/>
    </source>
</evidence>
<proteinExistence type="predicted"/>
<gene>
    <name evidence="2" type="ORF">EG343_16890</name>
</gene>
<organism evidence="2 3">
    <name type="scientific">Chryseobacterium nakagawai</name>
    <dbReference type="NCBI Taxonomy" id="1241982"/>
    <lineage>
        <taxon>Bacteria</taxon>
        <taxon>Pseudomonadati</taxon>
        <taxon>Bacteroidota</taxon>
        <taxon>Flavobacteriia</taxon>
        <taxon>Flavobacteriales</taxon>
        <taxon>Weeksellaceae</taxon>
        <taxon>Chryseobacterium group</taxon>
        <taxon>Chryseobacterium</taxon>
    </lineage>
</organism>
<name>A0AAD0YQE2_CHRNA</name>
<evidence type="ECO:0000256" key="1">
    <source>
        <dbReference type="SAM" id="Phobius"/>
    </source>
</evidence>
<reference evidence="2 3" key="1">
    <citation type="submission" date="2018-11" db="EMBL/GenBank/DDBJ databases">
        <title>Proposal to divide the Flavobacteriaceae and reorganize its genera based on Amino Acid Identity values calculated from whole genome sequences.</title>
        <authorList>
            <person name="Nicholson A.C."/>
            <person name="Gulvik C.A."/>
            <person name="Whitney A.M."/>
            <person name="Humrighouse B.W."/>
            <person name="Bell M."/>
            <person name="Holmes B."/>
            <person name="Steigerwalt A.G."/>
            <person name="Villarma A."/>
            <person name="Sheth M."/>
            <person name="Batra D."/>
            <person name="Pryor J."/>
            <person name="Bernardet J.-F."/>
            <person name="Hugo C."/>
            <person name="Kampfer P."/>
            <person name="Newman J."/>
            <person name="McQuiston J.R."/>
        </authorList>
    </citation>
    <scope>NUCLEOTIDE SEQUENCE [LARGE SCALE GENOMIC DNA]</scope>
    <source>
        <strain evidence="2 3">G0041</strain>
    </source>
</reference>
<dbReference type="KEGG" id="cnk:EG343_16890"/>
<keyword evidence="1" id="KW-0812">Transmembrane</keyword>
<feature type="transmembrane region" description="Helical" evidence="1">
    <location>
        <begin position="12"/>
        <end position="33"/>
    </location>
</feature>
<feature type="transmembrane region" description="Helical" evidence="1">
    <location>
        <begin position="53"/>
        <end position="81"/>
    </location>
</feature>
<sequence length="127" mass="14940">MLKNFIIKNWKIVFNIQWISLSIFIALAAIYYWDKTAHIYFNRSIETINFQSIFSLIMTWLFAFFAVITFVYPLFLLIQIFSIRREKGNDKKLILLSLLYLLSIASLFSLYSINSSHAIKATCLSLH</sequence>
<accession>A0AAD0YQE2</accession>
<dbReference type="Proteomes" id="UP000278288">
    <property type="component" value="Chromosome"/>
</dbReference>